<feature type="region of interest" description="Disordered" evidence="2">
    <location>
        <begin position="399"/>
        <end position="589"/>
    </location>
</feature>
<comment type="caution">
    <text evidence="4">The sequence shown here is derived from an EMBL/GenBank/DDBJ whole genome shotgun (WGS) entry which is preliminary data.</text>
</comment>
<feature type="compositionally biased region" description="Polar residues" evidence="2">
    <location>
        <begin position="313"/>
        <end position="359"/>
    </location>
</feature>
<dbReference type="AlphaFoldDB" id="A0A428S596"/>
<dbReference type="Proteomes" id="UP000287144">
    <property type="component" value="Unassembled WGS sequence"/>
</dbReference>
<evidence type="ECO:0000313" key="4">
    <source>
        <dbReference type="EMBL" id="RSL84997.1"/>
    </source>
</evidence>
<evidence type="ECO:0000256" key="2">
    <source>
        <dbReference type="SAM" id="MobiDB-lite"/>
    </source>
</evidence>
<feature type="domain" description="CCHC-type" evidence="3">
    <location>
        <begin position="249"/>
        <end position="262"/>
    </location>
</feature>
<protein>
    <recommendedName>
        <fullName evidence="3">CCHC-type domain-containing protein</fullName>
    </recommendedName>
</protein>
<keyword evidence="1" id="KW-0863">Zinc-finger</keyword>
<evidence type="ECO:0000256" key="1">
    <source>
        <dbReference type="PROSITE-ProRule" id="PRU00047"/>
    </source>
</evidence>
<proteinExistence type="predicted"/>
<evidence type="ECO:0000259" key="3">
    <source>
        <dbReference type="PROSITE" id="PS50158"/>
    </source>
</evidence>
<feature type="compositionally biased region" description="Basic residues" evidence="2">
    <location>
        <begin position="496"/>
        <end position="513"/>
    </location>
</feature>
<dbReference type="GO" id="GO:0008270">
    <property type="term" value="F:zinc ion binding"/>
    <property type="evidence" value="ECO:0007669"/>
    <property type="project" value="UniProtKB-KW"/>
</dbReference>
<feature type="compositionally biased region" description="Basic and acidic residues" evidence="2">
    <location>
        <begin position="285"/>
        <end position="297"/>
    </location>
</feature>
<feature type="compositionally biased region" description="Polar residues" evidence="2">
    <location>
        <begin position="399"/>
        <end position="419"/>
    </location>
</feature>
<dbReference type="GO" id="GO:0003676">
    <property type="term" value="F:nucleic acid binding"/>
    <property type="evidence" value="ECO:0007669"/>
    <property type="project" value="InterPro"/>
</dbReference>
<feature type="region of interest" description="Disordered" evidence="2">
    <location>
        <begin position="313"/>
        <end position="380"/>
    </location>
</feature>
<feature type="region of interest" description="Disordered" evidence="2">
    <location>
        <begin position="1"/>
        <end position="22"/>
    </location>
</feature>
<feature type="compositionally biased region" description="Basic and acidic residues" evidence="2">
    <location>
        <begin position="531"/>
        <end position="541"/>
    </location>
</feature>
<reference evidence="4 5" key="1">
    <citation type="submission" date="2017-06" db="EMBL/GenBank/DDBJ databases">
        <title>Comparative genomic analysis of Ambrosia Fusariam Clade fungi.</title>
        <authorList>
            <person name="Stajich J.E."/>
            <person name="Carrillo J."/>
            <person name="Kijimoto T."/>
            <person name="Eskalen A."/>
            <person name="O'Donnell K."/>
            <person name="Kasson M."/>
        </authorList>
    </citation>
    <scope>NUCLEOTIDE SEQUENCE [LARGE SCALE GENOMIC DNA]</scope>
    <source>
        <strain evidence="4 5">NRRL62579</strain>
    </source>
</reference>
<dbReference type="PROSITE" id="PS50158">
    <property type="entry name" value="ZF_CCHC"/>
    <property type="match status" value="1"/>
</dbReference>
<feature type="compositionally biased region" description="Polar residues" evidence="2">
    <location>
        <begin position="9"/>
        <end position="22"/>
    </location>
</feature>
<keyword evidence="1" id="KW-0862">Zinc</keyword>
<accession>A0A428S596</accession>
<feature type="compositionally biased region" description="Basic residues" evidence="2">
    <location>
        <begin position="560"/>
        <end position="569"/>
    </location>
</feature>
<name>A0A428S596_9HYPO</name>
<evidence type="ECO:0000313" key="5">
    <source>
        <dbReference type="Proteomes" id="UP000287144"/>
    </source>
</evidence>
<feature type="region of interest" description="Disordered" evidence="2">
    <location>
        <begin position="276"/>
        <end position="299"/>
    </location>
</feature>
<keyword evidence="1" id="KW-0479">Metal-binding</keyword>
<feature type="compositionally biased region" description="Basic and acidic residues" evidence="2">
    <location>
        <begin position="514"/>
        <end position="524"/>
    </location>
</feature>
<dbReference type="InterPro" id="IPR001878">
    <property type="entry name" value="Znf_CCHC"/>
</dbReference>
<gene>
    <name evidence="4" type="ORF">CEP52_016281</name>
</gene>
<sequence length="611" mass="67727">MSAPPTAQGAANDQPCSTYTEQPQFSNGYLERVLATLLEEVRMLKAAVKELGLRLPAAVELEEYEFVDMRYMLKLDSDAELVNKLGTQGLVEALHKLGGPYLQIKSIRYIPKSGGSIPGPDGETISERTASLLIIVETYQAEDEIRNSSSKIGETIGFSANCYVLERIYQVQVEGYEKDRDRGVFPDWTTFFRHYTQQPGIRVRVRFNRFLIETTSLQTALLICRMSIKIGTTTFKAIPFAHQGTPMFCYKCNTPGHFQEVCGFAQFRCGRCSGQHSTASSWDPRCTDRRSQREHSKASYHRKVGPFWARWVNSQDPSSASKKQANKAPRTTEQEPQPQKRQKVSSTLAITPSSSTANKQAAPKNPPGRPSKFATASRDPRQQSILQYQVKVADSTATATKQSATELTPDTLGDTTMVETESDDSPEGMMDTEAAASDESAAAQGHHGNGDPVAAVQPTMETDTDMADYTMTDSQGVAESQVPVSGSGSDTASAEKKKKKNQSWAKKKGKKAASTKDEAQERAEGSGGTKSQEKTTSEVKVLKVKAHCPEKQQQQQRKEEKRKRARARIKMTPNDKVGGQLPRRETTPDVMANLTPILIQARERRRWLKEL</sequence>
<feature type="compositionally biased region" description="Polar residues" evidence="2">
    <location>
        <begin position="474"/>
        <end position="491"/>
    </location>
</feature>
<dbReference type="EMBL" id="NKCK01000333">
    <property type="protein sequence ID" value="RSL84997.1"/>
    <property type="molecule type" value="Genomic_DNA"/>
</dbReference>
<feature type="compositionally biased region" description="Low complexity" evidence="2">
    <location>
        <begin position="433"/>
        <end position="443"/>
    </location>
</feature>
<organism evidence="4 5">
    <name type="scientific">Fusarium oligoseptatum</name>
    <dbReference type="NCBI Taxonomy" id="2604345"/>
    <lineage>
        <taxon>Eukaryota</taxon>
        <taxon>Fungi</taxon>
        <taxon>Dikarya</taxon>
        <taxon>Ascomycota</taxon>
        <taxon>Pezizomycotina</taxon>
        <taxon>Sordariomycetes</taxon>
        <taxon>Hypocreomycetidae</taxon>
        <taxon>Hypocreales</taxon>
        <taxon>Nectriaceae</taxon>
        <taxon>Fusarium</taxon>
        <taxon>Fusarium solani species complex</taxon>
    </lineage>
</organism>
<keyword evidence="5" id="KW-1185">Reference proteome</keyword>